<evidence type="ECO:0000313" key="2">
    <source>
        <dbReference type="EMBL" id="EMP41213.1"/>
    </source>
</evidence>
<evidence type="ECO:0000256" key="1">
    <source>
        <dbReference type="SAM" id="MobiDB-lite"/>
    </source>
</evidence>
<dbReference type="AlphaFoldDB" id="M7C9A0"/>
<protein>
    <submittedName>
        <fullName evidence="2">Uncharacterized protein</fullName>
    </submittedName>
</protein>
<gene>
    <name evidence="2" type="ORF">UY3_01537</name>
</gene>
<evidence type="ECO:0000313" key="3">
    <source>
        <dbReference type="Proteomes" id="UP000031443"/>
    </source>
</evidence>
<proteinExistence type="predicted"/>
<name>M7C9A0_CHEMY</name>
<accession>M7C9A0</accession>
<organism evidence="2 3">
    <name type="scientific">Chelonia mydas</name>
    <name type="common">Green sea-turtle</name>
    <name type="synonym">Chelonia agassizi</name>
    <dbReference type="NCBI Taxonomy" id="8469"/>
    <lineage>
        <taxon>Eukaryota</taxon>
        <taxon>Metazoa</taxon>
        <taxon>Chordata</taxon>
        <taxon>Craniata</taxon>
        <taxon>Vertebrata</taxon>
        <taxon>Euteleostomi</taxon>
        <taxon>Archelosauria</taxon>
        <taxon>Testudinata</taxon>
        <taxon>Testudines</taxon>
        <taxon>Cryptodira</taxon>
        <taxon>Durocryptodira</taxon>
        <taxon>Americhelydia</taxon>
        <taxon>Chelonioidea</taxon>
        <taxon>Cheloniidae</taxon>
        <taxon>Chelonia</taxon>
    </lineage>
</organism>
<reference evidence="3" key="1">
    <citation type="journal article" date="2013" name="Nat. Genet.">
        <title>The draft genomes of soft-shell turtle and green sea turtle yield insights into the development and evolution of the turtle-specific body plan.</title>
        <authorList>
            <person name="Wang Z."/>
            <person name="Pascual-Anaya J."/>
            <person name="Zadissa A."/>
            <person name="Li W."/>
            <person name="Niimura Y."/>
            <person name="Huang Z."/>
            <person name="Li C."/>
            <person name="White S."/>
            <person name="Xiong Z."/>
            <person name="Fang D."/>
            <person name="Wang B."/>
            <person name="Ming Y."/>
            <person name="Chen Y."/>
            <person name="Zheng Y."/>
            <person name="Kuraku S."/>
            <person name="Pignatelli M."/>
            <person name="Herrero J."/>
            <person name="Beal K."/>
            <person name="Nozawa M."/>
            <person name="Li Q."/>
            <person name="Wang J."/>
            <person name="Zhang H."/>
            <person name="Yu L."/>
            <person name="Shigenobu S."/>
            <person name="Wang J."/>
            <person name="Liu J."/>
            <person name="Flicek P."/>
            <person name="Searle S."/>
            <person name="Wang J."/>
            <person name="Kuratani S."/>
            <person name="Yin Y."/>
            <person name="Aken B."/>
            <person name="Zhang G."/>
            <person name="Irie N."/>
        </authorList>
    </citation>
    <scope>NUCLEOTIDE SEQUENCE [LARGE SCALE GENOMIC DNA]</scope>
</reference>
<dbReference type="EMBL" id="KB496404">
    <property type="protein sequence ID" value="EMP41213.1"/>
    <property type="molecule type" value="Genomic_DNA"/>
</dbReference>
<feature type="region of interest" description="Disordered" evidence="1">
    <location>
        <begin position="1"/>
        <end position="91"/>
    </location>
</feature>
<keyword evidence="3" id="KW-1185">Reference proteome</keyword>
<dbReference type="Proteomes" id="UP000031443">
    <property type="component" value="Unassembled WGS sequence"/>
</dbReference>
<feature type="compositionally biased region" description="Polar residues" evidence="1">
    <location>
        <begin position="71"/>
        <end position="80"/>
    </location>
</feature>
<sequence length="91" mass="9835">MAPPRRRAPTPHPTGSPDRPNLRTRQCRDQSPLLEGTENSWSSDPFMSPVPTPSFSVGAPPLEVEEDDNLLSASSISAQGSPIHPYINSLS</sequence>